<organism evidence="1 2">
    <name type="scientific">Irpex rosettiformis</name>
    <dbReference type="NCBI Taxonomy" id="378272"/>
    <lineage>
        <taxon>Eukaryota</taxon>
        <taxon>Fungi</taxon>
        <taxon>Dikarya</taxon>
        <taxon>Basidiomycota</taxon>
        <taxon>Agaricomycotina</taxon>
        <taxon>Agaricomycetes</taxon>
        <taxon>Polyporales</taxon>
        <taxon>Irpicaceae</taxon>
        <taxon>Irpex</taxon>
    </lineage>
</organism>
<evidence type="ECO:0000313" key="2">
    <source>
        <dbReference type="Proteomes" id="UP001055072"/>
    </source>
</evidence>
<accession>A0ACB8TWQ9</accession>
<dbReference type="EMBL" id="MU274923">
    <property type="protein sequence ID" value="KAI0086518.1"/>
    <property type="molecule type" value="Genomic_DNA"/>
</dbReference>
<gene>
    <name evidence="1" type="ORF">BDY19DRAFT_894678</name>
</gene>
<sequence>MAHSGLQKEVIALYRRALRMAHNKPPLARPKFSLFVRYTFKTQSSSISPREVSAIEHLLRKGKRQIEMYEDPKVKDCWVSQEMRDWAVRHREGRRTPELN</sequence>
<evidence type="ECO:0000313" key="1">
    <source>
        <dbReference type="EMBL" id="KAI0086518.1"/>
    </source>
</evidence>
<reference evidence="1" key="1">
    <citation type="journal article" date="2021" name="Environ. Microbiol.">
        <title>Gene family expansions and transcriptome signatures uncover fungal adaptations to wood decay.</title>
        <authorList>
            <person name="Hage H."/>
            <person name="Miyauchi S."/>
            <person name="Viragh M."/>
            <person name="Drula E."/>
            <person name="Min B."/>
            <person name="Chaduli D."/>
            <person name="Navarro D."/>
            <person name="Favel A."/>
            <person name="Norest M."/>
            <person name="Lesage-Meessen L."/>
            <person name="Balint B."/>
            <person name="Merenyi Z."/>
            <person name="de Eugenio L."/>
            <person name="Morin E."/>
            <person name="Martinez A.T."/>
            <person name="Baldrian P."/>
            <person name="Stursova M."/>
            <person name="Martinez M.J."/>
            <person name="Novotny C."/>
            <person name="Magnuson J.K."/>
            <person name="Spatafora J.W."/>
            <person name="Maurice S."/>
            <person name="Pangilinan J."/>
            <person name="Andreopoulos W."/>
            <person name="LaButti K."/>
            <person name="Hundley H."/>
            <person name="Na H."/>
            <person name="Kuo A."/>
            <person name="Barry K."/>
            <person name="Lipzen A."/>
            <person name="Henrissat B."/>
            <person name="Riley R."/>
            <person name="Ahrendt S."/>
            <person name="Nagy L.G."/>
            <person name="Grigoriev I.V."/>
            <person name="Martin F."/>
            <person name="Rosso M.N."/>
        </authorList>
    </citation>
    <scope>NUCLEOTIDE SEQUENCE</scope>
    <source>
        <strain evidence="1">CBS 384.51</strain>
    </source>
</reference>
<proteinExistence type="predicted"/>
<name>A0ACB8TWQ9_9APHY</name>
<protein>
    <submittedName>
        <fullName evidence="1">Uncharacterized protein</fullName>
    </submittedName>
</protein>
<comment type="caution">
    <text evidence="1">The sequence shown here is derived from an EMBL/GenBank/DDBJ whole genome shotgun (WGS) entry which is preliminary data.</text>
</comment>
<dbReference type="Proteomes" id="UP001055072">
    <property type="component" value="Unassembled WGS sequence"/>
</dbReference>
<keyword evidence="2" id="KW-1185">Reference proteome</keyword>